<evidence type="ECO:0000313" key="1">
    <source>
        <dbReference type="EMBL" id="KAJ7988355.1"/>
    </source>
</evidence>
<comment type="caution">
    <text evidence="1">The sequence shown here is derived from an EMBL/GenBank/DDBJ whole genome shotgun (WGS) entry which is preliminary data.</text>
</comment>
<dbReference type="EMBL" id="CM055758">
    <property type="protein sequence ID" value="KAJ7988355.1"/>
    <property type="molecule type" value="Genomic_DNA"/>
</dbReference>
<gene>
    <name evidence="1" type="ORF">DPEC_G00322700</name>
</gene>
<sequence>MVMCAARFRAARCVAERNWQATVLGPCLSTLAPLDVAPLLLTGSGLCRTTPVPRGRRWKRTVILHAPPPAPPPSALPSPGEYRRVGLVQRSFTKVCEAFTAQKLSYVDEEEPALFSVSPDPIRDTFAMAGFKTIPRSSLKPFLVYAALTSCHRNTEMVGRLIADIFKRWLRVSRYCGDAVVK</sequence>
<name>A0ACC2FAS1_DALPE</name>
<keyword evidence="2" id="KW-1185">Reference proteome</keyword>
<organism evidence="1 2">
    <name type="scientific">Dallia pectoralis</name>
    <name type="common">Alaska blackfish</name>
    <dbReference type="NCBI Taxonomy" id="75939"/>
    <lineage>
        <taxon>Eukaryota</taxon>
        <taxon>Metazoa</taxon>
        <taxon>Chordata</taxon>
        <taxon>Craniata</taxon>
        <taxon>Vertebrata</taxon>
        <taxon>Euteleostomi</taxon>
        <taxon>Actinopterygii</taxon>
        <taxon>Neopterygii</taxon>
        <taxon>Teleostei</taxon>
        <taxon>Protacanthopterygii</taxon>
        <taxon>Esociformes</taxon>
        <taxon>Umbridae</taxon>
        <taxon>Dallia</taxon>
    </lineage>
</organism>
<evidence type="ECO:0000313" key="2">
    <source>
        <dbReference type="Proteomes" id="UP001157502"/>
    </source>
</evidence>
<reference evidence="1" key="1">
    <citation type="submission" date="2021-05" db="EMBL/GenBank/DDBJ databases">
        <authorList>
            <person name="Pan Q."/>
            <person name="Jouanno E."/>
            <person name="Zahm M."/>
            <person name="Klopp C."/>
            <person name="Cabau C."/>
            <person name="Louis A."/>
            <person name="Berthelot C."/>
            <person name="Parey E."/>
            <person name="Roest Crollius H."/>
            <person name="Montfort J."/>
            <person name="Robinson-Rechavi M."/>
            <person name="Bouchez O."/>
            <person name="Lampietro C."/>
            <person name="Lopez Roques C."/>
            <person name="Donnadieu C."/>
            <person name="Postlethwait J."/>
            <person name="Bobe J."/>
            <person name="Dillon D."/>
            <person name="Chandos A."/>
            <person name="von Hippel F."/>
            <person name="Guiguen Y."/>
        </authorList>
    </citation>
    <scope>NUCLEOTIDE SEQUENCE</scope>
    <source>
        <strain evidence="1">YG-Jan2019</strain>
    </source>
</reference>
<proteinExistence type="predicted"/>
<protein>
    <submittedName>
        <fullName evidence="1">Uncharacterized protein</fullName>
    </submittedName>
</protein>
<accession>A0ACC2FAS1</accession>
<dbReference type="Proteomes" id="UP001157502">
    <property type="component" value="Chromosome 31"/>
</dbReference>